<gene>
    <name evidence="5" type="ORF">JY572_25020</name>
</gene>
<dbReference type="Proteomes" id="UP000663090">
    <property type="component" value="Chromosome"/>
</dbReference>
<dbReference type="InterPro" id="IPR011042">
    <property type="entry name" value="6-blade_b-propeller_TolB-like"/>
</dbReference>
<dbReference type="SUPFAM" id="SSF82171">
    <property type="entry name" value="DPP6 N-terminal domain-like"/>
    <property type="match status" value="1"/>
</dbReference>
<dbReference type="Pfam" id="PF07676">
    <property type="entry name" value="PD40"/>
    <property type="match status" value="2"/>
</dbReference>
<organism evidence="5 6">
    <name type="scientific">Myxococcus landrumensis</name>
    <dbReference type="NCBI Taxonomy" id="2813577"/>
    <lineage>
        <taxon>Bacteria</taxon>
        <taxon>Pseudomonadati</taxon>
        <taxon>Myxococcota</taxon>
        <taxon>Myxococcia</taxon>
        <taxon>Myxococcales</taxon>
        <taxon>Cystobacterineae</taxon>
        <taxon>Myxococcaceae</taxon>
        <taxon>Myxococcus</taxon>
    </lineage>
</organism>
<evidence type="ECO:0000256" key="1">
    <source>
        <dbReference type="ARBA" id="ARBA00022801"/>
    </source>
</evidence>
<name>A0ABX7NLE3_9BACT</name>
<feature type="signal peptide" evidence="3">
    <location>
        <begin position="1"/>
        <end position="20"/>
    </location>
</feature>
<keyword evidence="1" id="KW-0378">Hydrolase</keyword>
<feature type="chain" id="PRO_5046366090" evidence="3">
    <location>
        <begin position="21"/>
        <end position="704"/>
    </location>
</feature>
<evidence type="ECO:0000256" key="2">
    <source>
        <dbReference type="ARBA" id="ARBA00022825"/>
    </source>
</evidence>
<dbReference type="Pfam" id="PF00326">
    <property type="entry name" value="Peptidase_S9"/>
    <property type="match status" value="1"/>
</dbReference>
<protein>
    <submittedName>
        <fullName evidence="5">S9 family peptidase</fullName>
    </submittedName>
</protein>
<reference evidence="5 6" key="1">
    <citation type="submission" date="2021-02" db="EMBL/GenBank/DDBJ databases">
        <title>De Novo genome assembly of isolated myxobacteria.</title>
        <authorList>
            <person name="Stevens D.C."/>
        </authorList>
    </citation>
    <scope>NUCLEOTIDE SEQUENCE [LARGE SCALE GENOMIC DNA]</scope>
    <source>
        <strain evidence="5 6">SCHIC003</strain>
    </source>
</reference>
<dbReference type="SUPFAM" id="SSF53474">
    <property type="entry name" value="alpha/beta-Hydrolases"/>
    <property type="match status" value="1"/>
</dbReference>
<dbReference type="InterPro" id="IPR011659">
    <property type="entry name" value="WD40"/>
</dbReference>
<evidence type="ECO:0000259" key="4">
    <source>
        <dbReference type="Pfam" id="PF00326"/>
    </source>
</evidence>
<proteinExistence type="predicted"/>
<dbReference type="Gene3D" id="3.40.50.1820">
    <property type="entry name" value="alpha/beta hydrolase"/>
    <property type="match status" value="1"/>
</dbReference>
<dbReference type="Gene3D" id="2.120.10.30">
    <property type="entry name" value="TolB, C-terminal domain"/>
    <property type="match status" value="2"/>
</dbReference>
<dbReference type="EMBL" id="CP071091">
    <property type="protein sequence ID" value="QSQ18400.1"/>
    <property type="molecule type" value="Genomic_DNA"/>
</dbReference>
<feature type="domain" description="Peptidase S9 prolyl oligopeptidase catalytic" evidence="4">
    <location>
        <begin position="484"/>
        <end position="689"/>
    </location>
</feature>
<dbReference type="PANTHER" id="PTHR42776">
    <property type="entry name" value="SERINE PEPTIDASE S9 FAMILY MEMBER"/>
    <property type="match status" value="1"/>
</dbReference>
<evidence type="ECO:0000313" key="6">
    <source>
        <dbReference type="Proteomes" id="UP000663090"/>
    </source>
</evidence>
<evidence type="ECO:0000313" key="5">
    <source>
        <dbReference type="EMBL" id="QSQ18400.1"/>
    </source>
</evidence>
<dbReference type="InterPro" id="IPR001375">
    <property type="entry name" value="Peptidase_S9_cat"/>
</dbReference>
<sequence>MVARSVGLAVVLGWMTPAFAQAGVPAQATPLVDFAAGAELLRGGMTAKTGATKVGRPAVEAILGAVARASRFRQVVMSPDGKRVAWVEPALTGGSHIYVLEPGGEAPVAGRVWACPESRACEEDSLAWSPDSRRLAFLSDAHQGGQQQLYVTDIKEGVARKLTSFEGPLASPRWSPDGESLSVLVMQGAGAAEAKGPKAPGARETGVVREASPVRRVALVSVTDGAHRVVSPESLYVYEYAWSADGTRLAFTAAPPPGDANWWVAKLHVQELTANARARVLYAPKWQLAEPVWSPDGKHVAVIEGLMSDQGSNGGDVMVVPLDGGKPRNLTPKMKATAMSLDWVAPRKLVFGAQQGGESAVSSVDPVKGELSLLWKGAERISAGGPVGLSLSRDGKTSAVVRESYARSPNVWVGPVGGWERVTRREDDFRALVGETREVTWKGDGMEMQGWLVAPAPALAPTGPARAPMVTMIHGGPAAGAVPAFKPDVVMFTSRGYYVFLPNYRGSFGQGEDFVQANRRDFGFGDLRDIVAGVDAVLAKAPVDPSRLGVMGWSYGGFMSMWAVTQTQRFRAAVAGAGISNWQSYYGTNRIDTWMRPYFGASVYDEPEVYTRSSPINYVKLARTPTLVLHGERDLEVPVTQSLEFHRALKELGVKTQLVVYADEGHNLNRLEHIVDRMRRTVEWLDTHLPAGSNGSARASAPPR</sequence>
<dbReference type="PANTHER" id="PTHR42776:SF27">
    <property type="entry name" value="DIPEPTIDYL PEPTIDASE FAMILY MEMBER 6"/>
    <property type="match status" value="1"/>
</dbReference>
<evidence type="ECO:0000256" key="3">
    <source>
        <dbReference type="SAM" id="SignalP"/>
    </source>
</evidence>
<keyword evidence="6" id="KW-1185">Reference proteome</keyword>
<accession>A0ABX7NLE3</accession>
<keyword evidence="3" id="KW-0732">Signal</keyword>
<keyword evidence="2" id="KW-0720">Serine protease</keyword>
<keyword evidence="2" id="KW-0645">Protease</keyword>
<dbReference type="InterPro" id="IPR029058">
    <property type="entry name" value="AB_hydrolase_fold"/>
</dbReference>